<accession>I4C3Y4</accession>
<proteinExistence type="inferred from homology"/>
<dbReference type="AlphaFoldDB" id="I4C3Y4"/>
<dbReference type="PANTHER" id="PTHR30548:SF4">
    <property type="entry name" value="SUBUNIT OF OXYGEN-SENSITIVE 2-HYDROXYISOCAPROYL-COA DEHYDRATASE"/>
    <property type="match status" value="1"/>
</dbReference>
<dbReference type="Gene3D" id="3.40.50.11890">
    <property type="match status" value="1"/>
</dbReference>
<dbReference type="GO" id="GO:0046872">
    <property type="term" value="F:metal ion binding"/>
    <property type="evidence" value="ECO:0007669"/>
    <property type="project" value="UniProtKB-KW"/>
</dbReference>
<evidence type="ECO:0000256" key="4">
    <source>
        <dbReference type="ARBA" id="ARBA00023014"/>
    </source>
</evidence>
<dbReference type="EMBL" id="CP003360">
    <property type="protein sequence ID" value="AFM24275.1"/>
    <property type="molecule type" value="Genomic_DNA"/>
</dbReference>
<keyword evidence="4" id="KW-0411">Iron-sulfur</keyword>
<dbReference type="RefSeq" id="WP_014809423.1">
    <property type="nucleotide sequence ID" value="NC_018025.1"/>
</dbReference>
<dbReference type="PANTHER" id="PTHR30548">
    <property type="entry name" value="2-HYDROXYGLUTARYL-COA DEHYDRATASE, D-COMPONENT-RELATED"/>
    <property type="match status" value="1"/>
</dbReference>
<evidence type="ECO:0000313" key="6">
    <source>
        <dbReference type="Proteomes" id="UP000006055"/>
    </source>
</evidence>
<dbReference type="PATRIC" id="fig|706587.4.peg.1793"/>
<gene>
    <name evidence="5" type="ordered locus">Desti_1564</name>
</gene>
<dbReference type="GO" id="GO:0051536">
    <property type="term" value="F:iron-sulfur cluster binding"/>
    <property type="evidence" value="ECO:0007669"/>
    <property type="project" value="UniProtKB-KW"/>
</dbReference>
<evidence type="ECO:0000256" key="1">
    <source>
        <dbReference type="ARBA" id="ARBA00005806"/>
    </source>
</evidence>
<keyword evidence="6" id="KW-1185">Reference proteome</keyword>
<evidence type="ECO:0000256" key="2">
    <source>
        <dbReference type="ARBA" id="ARBA00022723"/>
    </source>
</evidence>
<dbReference type="Pfam" id="PF06050">
    <property type="entry name" value="HGD-D"/>
    <property type="match status" value="1"/>
</dbReference>
<reference evidence="6" key="1">
    <citation type="submission" date="2012-06" db="EMBL/GenBank/DDBJ databases">
        <title>Complete sequence of chromosome of Desulfomonile tiedjei DSM 6799.</title>
        <authorList>
            <person name="Lucas S."/>
            <person name="Copeland A."/>
            <person name="Lapidus A."/>
            <person name="Glavina del Rio T."/>
            <person name="Dalin E."/>
            <person name="Tice H."/>
            <person name="Bruce D."/>
            <person name="Goodwin L."/>
            <person name="Pitluck S."/>
            <person name="Peters L."/>
            <person name="Ovchinnikova G."/>
            <person name="Zeytun A."/>
            <person name="Lu M."/>
            <person name="Kyrpides N."/>
            <person name="Mavromatis K."/>
            <person name="Ivanova N."/>
            <person name="Brettin T."/>
            <person name="Detter J.C."/>
            <person name="Han C."/>
            <person name="Larimer F."/>
            <person name="Land M."/>
            <person name="Hauser L."/>
            <person name="Markowitz V."/>
            <person name="Cheng J.-F."/>
            <person name="Hugenholtz P."/>
            <person name="Woyke T."/>
            <person name="Wu D."/>
            <person name="Spring S."/>
            <person name="Schroeder M."/>
            <person name="Brambilla E."/>
            <person name="Klenk H.-P."/>
            <person name="Eisen J.A."/>
        </authorList>
    </citation>
    <scope>NUCLEOTIDE SEQUENCE [LARGE SCALE GENOMIC DNA]</scope>
    <source>
        <strain evidence="6">ATCC 49306 / DSM 6799 / DCB-1</strain>
    </source>
</reference>
<dbReference type="KEGG" id="dti:Desti_1564"/>
<dbReference type="InterPro" id="IPR010327">
    <property type="entry name" value="FldB/FldC_alpha/beta"/>
</dbReference>
<dbReference type="OrthoDB" id="9810278at2"/>
<evidence type="ECO:0000313" key="5">
    <source>
        <dbReference type="EMBL" id="AFM24275.1"/>
    </source>
</evidence>
<keyword evidence="2" id="KW-0479">Metal-binding</keyword>
<keyword evidence="3" id="KW-0408">Iron</keyword>
<dbReference type="Proteomes" id="UP000006055">
    <property type="component" value="Chromosome"/>
</dbReference>
<name>I4C3Y4_DESTA</name>
<dbReference type="HOGENOM" id="CLU_049730_0_0_7"/>
<comment type="similarity">
    <text evidence="1">Belongs to the FldB/FldC dehydratase alpha/beta subunit family.</text>
</comment>
<dbReference type="eggNOG" id="COG1775">
    <property type="taxonomic scope" value="Bacteria"/>
</dbReference>
<organism evidence="5 6">
    <name type="scientific">Desulfomonile tiedjei (strain ATCC 49306 / DSM 6799 / DCB-1)</name>
    <dbReference type="NCBI Taxonomy" id="706587"/>
    <lineage>
        <taxon>Bacteria</taxon>
        <taxon>Pseudomonadati</taxon>
        <taxon>Thermodesulfobacteriota</taxon>
        <taxon>Desulfomonilia</taxon>
        <taxon>Desulfomonilales</taxon>
        <taxon>Desulfomonilaceae</taxon>
        <taxon>Desulfomonile</taxon>
    </lineage>
</organism>
<dbReference type="Gene3D" id="3.40.50.11900">
    <property type="match status" value="1"/>
</dbReference>
<sequence length="410" mass="46509">MAEVRKSIAATSHMKRLMADYFTSLDTAKKNGSPKIAWCTSVGPAELLHAMGFQVYYPENHGALLGATRLATDFIPLANAIGYSPDICSYLTSDVGAYLKGITPLTKAYGLESVPKADVLVYNTNQCRDVQDWFAFYAREWNVPIVGLHTHRNIKSVDDHHIADLVAQLKEMIPILEEVSGNRFDIDRLREVVGLSLECTRLWRQVLECGATIPAPLTFFDTSIHMAPAVVLRGLPEAVEYYKLLLSELHERIENKVAAIEGERHRIYWDGMPIWGKLRDLSELFTSLKTNIVASTYCNSWIFDAFDPAQPLESMARAYTELFIVRDETYKEAYMDAWITKFSVDGVIFHDAKTCPNNSNSRYCMPQRMTQRLKVPTLVINGDLNDLRCYSEEQAKTNIEAFIEQLDEKK</sequence>
<protein>
    <submittedName>
        <fullName evidence="5">Benzoyl-CoA reductase/2-hydroxyglutaryl-CoA dehydratase subunit, BcrC/BadD/HgdB</fullName>
    </submittedName>
</protein>
<dbReference type="STRING" id="706587.Desti_1564"/>
<evidence type="ECO:0000256" key="3">
    <source>
        <dbReference type="ARBA" id="ARBA00023004"/>
    </source>
</evidence>